<organism evidence="1 2">
    <name type="scientific">Araneus ventricosus</name>
    <name type="common">Orbweaver spider</name>
    <name type="synonym">Epeira ventricosa</name>
    <dbReference type="NCBI Taxonomy" id="182803"/>
    <lineage>
        <taxon>Eukaryota</taxon>
        <taxon>Metazoa</taxon>
        <taxon>Ecdysozoa</taxon>
        <taxon>Arthropoda</taxon>
        <taxon>Chelicerata</taxon>
        <taxon>Arachnida</taxon>
        <taxon>Araneae</taxon>
        <taxon>Araneomorphae</taxon>
        <taxon>Entelegynae</taxon>
        <taxon>Araneoidea</taxon>
        <taxon>Araneidae</taxon>
        <taxon>Araneus</taxon>
    </lineage>
</organism>
<keyword evidence="2" id="KW-1185">Reference proteome</keyword>
<gene>
    <name evidence="1" type="ORF">AVEN_113728_1</name>
</gene>
<accession>A0A4Y2RMQ5</accession>
<reference evidence="1 2" key="1">
    <citation type="journal article" date="2019" name="Sci. Rep.">
        <title>Orb-weaving spider Araneus ventricosus genome elucidates the spidroin gene catalogue.</title>
        <authorList>
            <person name="Kono N."/>
            <person name="Nakamura H."/>
            <person name="Ohtoshi R."/>
            <person name="Moran D.A.P."/>
            <person name="Shinohara A."/>
            <person name="Yoshida Y."/>
            <person name="Fujiwara M."/>
            <person name="Mori M."/>
            <person name="Tomita M."/>
            <person name="Arakawa K."/>
        </authorList>
    </citation>
    <scope>NUCLEOTIDE SEQUENCE [LARGE SCALE GENOMIC DNA]</scope>
</reference>
<evidence type="ECO:0000313" key="1">
    <source>
        <dbReference type="EMBL" id="GBN76941.1"/>
    </source>
</evidence>
<comment type="caution">
    <text evidence="1">The sequence shown here is derived from an EMBL/GenBank/DDBJ whole genome shotgun (WGS) entry which is preliminary data.</text>
</comment>
<name>A0A4Y2RMQ5_ARAVE</name>
<protein>
    <submittedName>
        <fullName evidence="1">Uncharacterized protein</fullName>
    </submittedName>
</protein>
<proteinExistence type="predicted"/>
<dbReference type="AlphaFoldDB" id="A0A4Y2RMQ5"/>
<dbReference type="EMBL" id="BGPR01017682">
    <property type="protein sequence ID" value="GBN76941.1"/>
    <property type="molecule type" value="Genomic_DNA"/>
</dbReference>
<sequence>MSGARWAPRMEMSEHECCLHHYWVVNQIDVVFFLTHFGMITADVVNHPVEENFLVGFILLTQDKVGRKLPIYSAHGNSTKGLEAFRAMFFSSYLDGQSETIVCGFSNQPSIRTITEYASPIIKGGKLRRLLLEPHSDMRSFNRSPKRMGAARVLSPWCVGVSVCLGGRE</sequence>
<dbReference type="Proteomes" id="UP000499080">
    <property type="component" value="Unassembled WGS sequence"/>
</dbReference>
<evidence type="ECO:0000313" key="2">
    <source>
        <dbReference type="Proteomes" id="UP000499080"/>
    </source>
</evidence>